<evidence type="ECO:0000313" key="7">
    <source>
        <dbReference type="EMBL" id="KAG2449025.1"/>
    </source>
</evidence>
<dbReference type="PANTHER" id="PTHR12792">
    <property type="entry name" value="EXTRA SPINDLE POLES 1-RELATED"/>
    <property type="match status" value="1"/>
</dbReference>
<dbReference type="InterPro" id="IPR005314">
    <property type="entry name" value="Peptidase_C50"/>
</dbReference>
<dbReference type="GO" id="GO:0072686">
    <property type="term" value="C:mitotic spindle"/>
    <property type="evidence" value="ECO:0007669"/>
    <property type="project" value="TreeGrafter"/>
</dbReference>
<evidence type="ECO:0000313" key="8">
    <source>
        <dbReference type="Proteomes" id="UP000613740"/>
    </source>
</evidence>
<evidence type="ECO:0000256" key="1">
    <source>
        <dbReference type="ARBA" id="ARBA00000451"/>
    </source>
</evidence>
<feature type="compositionally biased region" description="Low complexity" evidence="5">
    <location>
        <begin position="1441"/>
        <end position="1462"/>
    </location>
</feature>
<dbReference type="OrthoDB" id="10255632at2759"/>
<evidence type="ECO:0000256" key="3">
    <source>
        <dbReference type="ARBA" id="ARBA00022801"/>
    </source>
</evidence>
<dbReference type="Pfam" id="PF03568">
    <property type="entry name" value="Separin_C"/>
    <property type="match status" value="2"/>
</dbReference>
<dbReference type="EC" id="3.4.22.49" evidence="2"/>
<dbReference type="InterPro" id="IPR030397">
    <property type="entry name" value="SEPARIN_core_dom"/>
</dbReference>
<evidence type="ECO:0000256" key="5">
    <source>
        <dbReference type="SAM" id="MobiDB-lite"/>
    </source>
</evidence>
<dbReference type="Proteomes" id="UP000613740">
    <property type="component" value="Unassembled WGS sequence"/>
</dbReference>
<dbReference type="GO" id="GO:0004197">
    <property type="term" value="F:cysteine-type endopeptidase activity"/>
    <property type="evidence" value="ECO:0007669"/>
    <property type="project" value="InterPro"/>
</dbReference>
<feature type="compositionally biased region" description="Acidic residues" evidence="5">
    <location>
        <begin position="1546"/>
        <end position="1557"/>
    </location>
</feature>
<keyword evidence="4" id="KW-0159">Chromosome partition</keyword>
<feature type="region of interest" description="Disordered" evidence="5">
    <location>
        <begin position="1852"/>
        <end position="1917"/>
    </location>
</feature>
<keyword evidence="3" id="KW-0378">Hydrolase</keyword>
<feature type="compositionally biased region" description="Low complexity" evidence="5">
    <location>
        <begin position="1564"/>
        <end position="1574"/>
    </location>
</feature>
<feature type="compositionally biased region" description="Low complexity" evidence="5">
    <location>
        <begin position="1123"/>
        <end position="1142"/>
    </location>
</feature>
<evidence type="ECO:0000259" key="6">
    <source>
        <dbReference type="PROSITE" id="PS51700"/>
    </source>
</evidence>
<sequence>MVKITGARLAPELRGSQVADILGDAACLGLDALDCLRPVIKASGHELDTQRYGFIRKLAALGLHDCALEQGRVLHAAVAATPSDDAGAPADLHIAAVANLLLCYGELAQRDPYRAGELWQCVGTAMEGLLDRARVGPDKEDCAKRLEPVLRCLGKAVAALFSAGLAAHMEPGTAAAQLAVLVDCGNLCGQAQAVRQLLVEDATEAAEEARAALLEALLGQLEQHGTLPEVLCYSLHKLALGLVQGRTSAPAAVAPASDPLAAAVRVALSIAACASVPAPAERQKQQHPLAAALAELPKAASALAEEQGPGSEKRWLRWCCLDVLRVSSAGELTHLLNNPQRAGGHLPAVAGCMKLLASDSLQLLQQSPDKAPAVVPSGCSAATLACRLMAAHRMSTGQLAGLQEDVAAGAVLLRDLLGTSAQLQNGAADGDAGRNVDVITPGMLQSLSASMGNAGLDLLQAQHVAPAAELLQLSAELALRRARALYGPAAAASTPAADPAATAALAAADVAAVVKKCKAHVLALQQTSDLEGVMAASASYLAQLQGLCEPQAALPLVKLYVRASLTRAHSTAAALHTAAGSSAAEQVSSAPSTPTAPAAPGPAAPCKARRGGRGRMQVEAQPKAAVKAPRGRTRLALDTDTDTEAGGDKLLQNASPKRAVVPPSAASLSLVQAMVSTAESDAAAAGLLGCLDMYAGSELELAAEECRRLGYSRLQQAHADAVVGALFCCSEQHAADGAAVLRARALLLRALVDGPSGSATAAAALADRDLQQACELLDEQLEEQGLGHIAQGPADEDGPQEGGQALSADAIGLLDSGALAHAQLGLRLAQQQMAKGQACVEAVQHVGAAARLWARLLACRACSSRSAGGAGQLRLPQASLLALLQAHHLMHLLAGAFPREASQLRGVAPRLVACLAQQVKMRDQNAYLLLTALPDSTCAGWAMAAAPGPSLAEAAAQGEEAPSAKLVELLGLMRPLRAVPLLDHLALGGAAAACAAELERGGFLRHGPAPLLLRCRCHQSAAAAYLRAGDTANAYVHAQEALRLTCGLFALLDVPEVSPGATAPARAVSSASAARSGVDAAEPTPAETAAAAVQSGAATSAQDYAVRDEEDEPKDEFEDLGRRPGQQQSHHQQAQASGARQGLEGAAGSKQSALGVSAGLGWAVTSAHLASLHQAARVFEAAGCVEDAMCLWRECARAAAAFGVRPLQALSCCYLADVACRRGDAAGADACLQEAEEAMAGCFSPADADGAQNDVIEAEAALIHADLCASQARCSLLKGTADKAQAAASRGVDMLTNVEGGAPGWLAVSARSRLARLRLEAQLKLGKAACASDTARDAVAQLLNAADAAALAPSAAVAAEAGPAAAEALWPVDYGLLLSQQAAAAGASGSGQHTSAHVVVGLSGPGAGAVGGLTEDAEAGVEASDGKPKADQANKRGGARGKASSAKAPKATAARGNSAASTAAAQGSTSHVASLLLAMRLCWQVPLAATHAARQLLRLAVARGMPHAAALFMHLANCPSYPQQLLLQQHLRSYLSRTAAKAPAEAADEEAGSGSDEDERRRGSGASASSSGGCRPAAAAAAGDVRGAALRLVSELSRRGCAAGGSSGDMEASLERGAEAWARETLGSLPADCVIASVIEDPEDRSVLLGRLARGGPPLIVLLPAPFRSRSQGGGGGDRDGLRDCLGQLQRLLEDSGDSMRTDQGAASSQTQKAQWWKARTALDTGVSKLLQQLEAGCLGAWRCLLLPLPAAQREVFAGAAASFIAEHVAGGAPVDEAAGGGATAVAQELLAVAMANLGRLGNDEGCAILRAVCAGVSDGKGCSPDYAALASELAAAEAAARVALLQLSQSAAEPSTSTNSSPEAATSRAVAEPAMPVPVPVPAPAKARRPAAAPASSATASASARAVPGSRARPGLAAKPIATEAARRAAEAAPASLAASLEALTVDDELPAAAAAPPAAAAAADQPARARRAPRMAAMQSESVASAATKALPTRGLVAASKAGARTTRAAPASAAAAAAFATTGKAAASGTARALSSASAPQAAQQATVVTSGANAAGRCPLLLVLSPSLHALPWESMPCLHGRSVSRVLSLPAACSAVATTANSLNSGVSTPAAAAVACTQLPTAFYLLNPSGDLADTQRAFQPLLEAQAGWQGLVGQQPGARKLLSALAAHDLFLFLGHGSGEQFLPLPALRKLQRCAAAVLMGCSSGRLRLHGAYDPAGAVVAYALAGSPAVVANLWDVTDRDIDRYCQALLRSWLGCVDPTAPPPAAPEEQEEEAKQPAGWAGLGQVVAGSRGACRLPHLIGAAPVCYGLPLQQ</sequence>
<dbReference type="GO" id="GO:0006508">
    <property type="term" value="P:proteolysis"/>
    <property type="evidence" value="ECO:0007669"/>
    <property type="project" value="InterPro"/>
</dbReference>
<dbReference type="PANTHER" id="PTHR12792:SF0">
    <property type="entry name" value="SEPARIN"/>
    <property type="match status" value="1"/>
</dbReference>
<name>A0A835WLM0_9CHLO</name>
<protein>
    <recommendedName>
        <fullName evidence="2">separase</fullName>
        <ecNumber evidence="2">3.4.22.49</ecNumber>
    </recommendedName>
</protein>
<dbReference type="EMBL" id="JAEHOD010000015">
    <property type="protein sequence ID" value="KAG2449025.1"/>
    <property type="molecule type" value="Genomic_DNA"/>
</dbReference>
<dbReference type="PROSITE" id="PS51700">
    <property type="entry name" value="SEPARIN"/>
    <property type="match status" value="1"/>
</dbReference>
<reference evidence="7" key="1">
    <citation type="journal article" date="2020" name="bioRxiv">
        <title>Comparative genomics of Chlamydomonas.</title>
        <authorList>
            <person name="Craig R.J."/>
            <person name="Hasan A.R."/>
            <person name="Ness R.W."/>
            <person name="Keightley P.D."/>
        </authorList>
    </citation>
    <scope>NUCLEOTIDE SEQUENCE</scope>
    <source>
        <strain evidence="7">CCAP 11/173</strain>
    </source>
</reference>
<evidence type="ECO:0000256" key="2">
    <source>
        <dbReference type="ARBA" id="ARBA00012489"/>
    </source>
</evidence>
<feature type="compositionally biased region" description="Low complexity" evidence="5">
    <location>
        <begin position="584"/>
        <end position="596"/>
    </location>
</feature>
<feature type="compositionally biased region" description="Polar residues" evidence="5">
    <location>
        <begin position="1852"/>
        <end position="1865"/>
    </location>
</feature>
<dbReference type="GO" id="GO:0005737">
    <property type="term" value="C:cytoplasm"/>
    <property type="evidence" value="ECO:0007669"/>
    <property type="project" value="TreeGrafter"/>
</dbReference>
<gene>
    <name evidence="7" type="ORF">HYH02_005777</name>
</gene>
<feature type="region of interest" description="Disordered" evidence="5">
    <location>
        <begin position="1542"/>
        <end position="1574"/>
    </location>
</feature>
<comment type="catalytic activity">
    <reaction evidence="1">
        <text>All bonds known to be hydrolyzed by this endopeptidase have arginine in P1 and an acidic residue in P4. P6 is often occupied by an acidic residue or by a hydroxy-amino-acid residue, the phosphorylation of which enhances cleavage.</text>
        <dbReference type="EC" id="3.4.22.49"/>
    </reaction>
</comment>
<evidence type="ECO:0000256" key="4">
    <source>
        <dbReference type="ARBA" id="ARBA00022829"/>
    </source>
</evidence>
<feature type="region of interest" description="Disordered" evidence="5">
    <location>
        <begin position="584"/>
        <end position="634"/>
    </location>
</feature>
<accession>A0A835WLM0</accession>
<dbReference type="GO" id="GO:0051307">
    <property type="term" value="P:meiotic chromosome separation"/>
    <property type="evidence" value="ECO:0007669"/>
    <property type="project" value="TreeGrafter"/>
</dbReference>
<feature type="domain" description="Peptidase C50" evidence="6">
    <location>
        <begin position="2125"/>
        <end position="2220"/>
    </location>
</feature>
<comment type="caution">
    <text evidence="7">The sequence shown here is derived from an EMBL/GenBank/DDBJ whole genome shotgun (WGS) entry which is preliminary data.</text>
</comment>
<feature type="region of interest" description="Disordered" evidence="5">
    <location>
        <begin position="1417"/>
        <end position="1462"/>
    </location>
</feature>
<proteinExistence type="predicted"/>
<feature type="compositionally biased region" description="Acidic residues" evidence="5">
    <location>
        <begin position="1108"/>
        <end position="1118"/>
    </location>
</feature>
<feature type="compositionally biased region" description="Low complexity" evidence="5">
    <location>
        <begin position="1891"/>
        <end position="1909"/>
    </location>
</feature>
<keyword evidence="8" id="KW-1185">Reference proteome</keyword>
<organism evidence="7 8">
    <name type="scientific">Chlamydomonas schloesseri</name>
    <dbReference type="NCBI Taxonomy" id="2026947"/>
    <lineage>
        <taxon>Eukaryota</taxon>
        <taxon>Viridiplantae</taxon>
        <taxon>Chlorophyta</taxon>
        <taxon>core chlorophytes</taxon>
        <taxon>Chlorophyceae</taxon>
        <taxon>CS clade</taxon>
        <taxon>Chlamydomonadales</taxon>
        <taxon>Chlamydomonadaceae</taxon>
        <taxon>Chlamydomonas</taxon>
    </lineage>
</organism>
<feature type="compositionally biased region" description="Basic and acidic residues" evidence="5">
    <location>
        <begin position="1424"/>
        <end position="1434"/>
    </location>
</feature>
<dbReference type="GO" id="GO:0005634">
    <property type="term" value="C:nucleus"/>
    <property type="evidence" value="ECO:0007669"/>
    <property type="project" value="InterPro"/>
</dbReference>
<feature type="region of interest" description="Disordered" evidence="5">
    <location>
        <begin position="1100"/>
        <end position="1145"/>
    </location>
</feature>